<evidence type="ECO:0000313" key="1">
    <source>
        <dbReference type="EnsemblPlants" id="LPERR10G14840.1"/>
    </source>
</evidence>
<evidence type="ECO:0000313" key="2">
    <source>
        <dbReference type="Proteomes" id="UP000032180"/>
    </source>
</evidence>
<reference evidence="1" key="3">
    <citation type="submission" date="2015-04" db="UniProtKB">
        <authorList>
            <consortium name="EnsemblPlants"/>
        </authorList>
    </citation>
    <scope>IDENTIFICATION</scope>
</reference>
<dbReference type="HOGENOM" id="CLU_1588827_0_0_1"/>
<name>A0A0D9XMN2_9ORYZ</name>
<keyword evidence="2" id="KW-1185">Reference proteome</keyword>
<sequence length="189" mass="20842">MEISHYEVALKILRLAFSPKCDHRGNKEGIVDIGGSSPGQIQTIPSCSKHGNDRMRTLSIFVAGIFSHFPSVEYSHPEGYDMVTGEGNWVPEVLQTGINHDGEEEVLSCPPIAVLGAELNHLKSPVNIQELAFCNGNSWPGVIDMEQDLPCVLLCIFSFIITKHCIHLDSSISMTNTLVYFTEEVKANK</sequence>
<protein>
    <submittedName>
        <fullName evidence="1">Uncharacterized protein</fullName>
    </submittedName>
</protein>
<dbReference type="Proteomes" id="UP000032180">
    <property type="component" value="Chromosome 10"/>
</dbReference>
<dbReference type="EnsemblPlants" id="LPERR10G14840.1">
    <property type="protein sequence ID" value="LPERR10G14840.1"/>
    <property type="gene ID" value="LPERR10G14840"/>
</dbReference>
<organism evidence="1 2">
    <name type="scientific">Leersia perrieri</name>
    <dbReference type="NCBI Taxonomy" id="77586"/>
    <lineage>
        <taxon>Eukaryota</taxon>
        <taxon>Viridiplantae</taxon>
        <taxon>Streptophyta</taxon>
        <taxon>Embryophyta</taxon>
        <taxon>Tracheophyta</taxon>
        <taxon>Spermatophyta</taxon>
        <taxon>Magnoliopsida</taxon>
        <taxon>Liliopsida</taxon>
        <taxon>Poales</taxon>
        <taxon>Poaceae</taxon>
        <taxon>BOP clade</taxon>
        <taxon>Oryzoideae</taxon>
        <taxon>Oryzeae</taxon>
        <taxon>Oryzinae</taxon>
        <taxon>Leersia</taxon>
    </lineage>
</organism>
<reference evidence="2" key="2">
    <citation type="submission" date="2013-12" db="EMBL/GenBank/DDBJ databases">
        <authorList>
            <person name="Yu Y."/>
            <person name="Lee S."/>
            <person name="de Baynast K."/>
            <person name="Wissotski M."/>
            <person name="Liu L."/>
            <person name="Talag J."/>
            <person name="Goicoechea J."/>
            <person name="Angelova A."/>
            <person name="Jetty R."/>
            <person name="Kudrna D."/>
            <person name="Golser W."/>
            <person name="Rivera L."/>
            <person name="Zhang J."/>
            <person name="Wing R."/>
        </authorList>
    </citation>
    <scope>NUCLEOTIDE SEQUENCE</scope>
</reference>
<reference evidence="1 2" key="1">
    <citation type="submission" date="2012-08" db="EMBL/GenBank/DDBJ databases">
        <title>Oryza genome evolution.</title>
        <authorList>
            <person name="Wing R.A."/>
        </authorList>
    </citation>
    <scope>NUCLEOTIDE SEQUENCE</scope>
</reference>
<accession>A0A0D9XMN2</accession>
<dbReference type="AlphaFoldDB" id="A0A0D9XMN2"/>
<dbReference type="Gramene" id="LPERR10G14840.1">
    <property type="protein sequence ID" value="LPERR10G14840.1"/>
    <property type="gene ID" value="LPERR10G14840"/>
</dbReference>
<proteinExistence type="predicted"/>